<evidence type="ECO:0000256" key="3">
    <source>
        <dbReference type="ARBA" id="ARBA00022729"/>
    </source>
</evidence>
<organism evidence="5 6">
    <name type="scientific">Fictibacillus terranigra</name>
    <dbReference type="NCBI Taxonomy" id="3058424"/>
    <lineage>
        <taxon>Bacteria</taxon>
        <taxon>Bacillati</taxon>
        <taxon>Bacillota</taxon>
        <taxon>Bacilli</taxon>
        <taxon>Bacillales</taxon>
        <taxon>Fictibacillaceae</taxon>
        <taxon>Fictibacillus</taxon>
    </lineage>
</organism>
<sequence>MAKGEEIFLKKRCVSWLILIMLFAAVLSGCNSDSSSGKENLKGATITHMVQSATNRPEAYKEMAKEFKKETGINVKIVEAPWEQMHDKIINDLVTSTGTYDVMDIDSGWDGEMARYFQPLDPYIKKYKVNMDNYLDIYKNTTGISTLTGNKRYGIPLTGQTMAMYYRKDLFEKYKLDVPKTWNDFDNALETLKQEKGVYPFVTAGVNVQLPKLFFARYIPQGKPLFTKDFKPQFNNQDGAAAIDGMKTMFKYAPPGYLSMDTPDADPVFLNGEAAIILAWPNTLSPLLQNTKSSKIKDKWDAVAPPGPGNLGPWYLSISKFSKNKEASFKWIQYLSERENSKELMVKYGNYSTLKSVWDDPAVKEAIPGAEGILKAIKNCFLPTYLMHPAGNEWFVKTGSALSDALSDKTSTQETLDKMEKNWNSDKKKNPQGLIYEELGAN</sequence>
<evidence type="ECO:0000313" key="5">
    <source>
        <dbReference type="EMBL" id="MDN4075992.1"/>
    </source>
</evidence>
<dbReference type="SUPFAM" id="SSF53850">
    <property type="entry name" value="Periplasmic binding protein-like II"/>
    <property type="match status" value="1"/>
</dbReference>
<feature type="compositionally biased region" description="Basic and acidic residues" evidence="4">
    <location>
        <begin position="415"/>
        <end position="429"/>
    </location>
</feature>
<gene>
    <name evidence="5" type="ORF">QYF49_23910</name>
</gene>
<dbReference type="PANTHER" id="PTHR43649:SF34">
    <property type="entry name" value="ABC TRANSPORTER PERIPLASMIC-BINDING PROTEIN YCJN-RELATED"/>
    <property type="match status" value="1"/>
</dbReference>
<comment type="caution">
    <text evidence="5">The sequence shown here is derived from an EMBL/GenBank/DDBJ whole genome shotgun (WGS) entry which is preliminary data.</text>
</comment>
<comment type="similarity">
    <text evidence="1">Belongs to the bacterial solute-binding protein 1 family.</text>
</comment>
<keyword evidence="6" id="KW-1185">Reference proteome</keyword>
<keyword evidence="2" id="KW-0813">Transport</keyword>
<dbReference type="Proteomes" id="UP001168694">
    <property type="component" value="Unassembled WGS sequence"/>
</dbReference>
<keyword evidence="3" id="KW-0732">Signal</keyword>
<dbReference type="Pfam" id="PF01547">
    <property type="entry name" value="SBP_bac_1"/>
    <property type="match status" value="1"/>
</dbReference>
<proteinExistence type="inferred from homology"/>
<evidence type="ECO:0000256" key="2">
    <source>
        <dbReference type="ARBA" id="ARBA00022448"/>
    </source>
</evidence>
<accession>A0ABT8EDI2</accession>
<dbReference type="InterPro" id="IPR050490">
    <property type="entry name" value="Bact_solute-bd_prot1"/>
</dbReference>
<name>A0ABT8EDI2_9BACL</name>
<evidence type="ECO:0000256" key="1">
    <source>
        <dbReference type="ARBA" id="ARBA00008520"/>
    </source>
</evidence>
<dbReference type="RefSeq" id="WP_290402103.1">
    <property type="nucleotide sequence ID" value="NZ_JAUHLN010000009.1"/>
</dbReference>
<protein>
    <submittedName>
        <fullName evidence="5">Extracellular solute-binding protein</fullName>
    </submittedName>
</protein>
<evidence type="ECO:0000313" key="6">
    <source>
        <dbReference type="Proteomes" id="UP001168694"/>
    </source>
</evidence>
<evidence type="ECO:0000256" key="4">
    <source>
        <dbReference type="SAM" id="MobiDB-lite"/>
    </source>
</evidence>
<dbReference type="EMBL" id="JAUHLN010000009">
    <property type="protein sequence ID" value="MDN4075992.1"/>
    <property type="molecule type" value="Genomic_DNA"/>
</dbReference>
<feature type="region of interest" description="Disordered" evidence="4">
    <location>
        <begin position="407"/>
        <end position="430"/>
    </location>
</feature>
<dbReference type="PROSITE" id="PS51257">
    <property type="entry name" value="PROKAR_LIPOPROTEIN"/>
    <property type="match status" value="1"/>
</dbReference>
<dbReference type="PANTHER" id="PTHR43649">
    <property type="entry name" value="ARABINOSE-BINDING PROTEIN-RELATED"/>
    <property type="match status" value="1"/>
</dbReference>
<dbReference type="InterPro" id="IPR006059">
    <property type="entry name" value="SBP"/>
</dbReference>
<reference evidence="5" key="1">
    <citation type="submission" date="2023-06" db="EMBL/GenBank/DDBJ databases">
        <title>Draft Genome Sequences of Representative Paenibacillus Polymyxa, Bacillus cereus, Fictibacillus sp., and Brevibacillus agri Strains Isolated from Amazonian Dark Earth.</title>
        <authorList>
            <person name="Pellegrinetti T.A."/>
            <person name="Cunha I.C.M."/>
            <person name="Chaves M.G."/>
            <person name="Freitas A.S."/>
            <person name="Silva A.V.R."/>
            <person name="Tsai S.M."/>
            <person name="Mendes L.W."/>
        </authorList>
    </citation>
    <scope>NUCLEOTIDE SEQUENCE</scope>
    <source>
        <strain evidence="5">CENA-BCM004</strain>
    </source>
</reference>
<dbReference type="Gene3D" id="3.40.190.10">
    <property type="entry name" value="Periplasmic binding protein-like II"/>
    <property type="match status" value="2"/>
</dbReference>